<evidence type="ECO:0000313" key="1">
    <source>
        <dbReference type="EMBL" id="PER55592.1"/>
    </source>
</evidence>
<proteinExistence type="predicted"/>
<organism evidence="1 2">
    <name type="scientific">Bacillus thuringiensis</name>
    <dbReference type="NCBI Taxonomy" id="1428"/>
    <lineage>
        <taxon>Bacteria</taxon>
        <taxon>Bacillati</taxon>
        <taxon>Bacillota</taxon>
        <taxon>Bacilli</taxon>
        <taxon>Bacillales</taxon>
        <taxon>Bacillaceae</taxon>
        <taxon>Bacillus</taxon>
        <taxon>Bacillus cereus group</taxon>
    </lineage>
</organism>
<protein>
    <submittedName>
        <fullName evidence="1">Uncharacterized protein</fullName>
    </submittedName>
</protein>
<sequence>MVVKLSREMTGQRGFTVMDKFRLKIKLKTLHSRLYSGFPSSRHEGVMYRAKLARTADGLFGSIVIEFQFQSGNRVRFLLCNGCHPNDIARFSSSENVRQDRVINLVDYDTWLDVRRTIIKKLVDSEDARGNASLYRGR</sequence>
<dbReference type="Proteomes" id="UP000219897">
    <property type="component" value="Unassembled WGS sequence"/>
</dbReference>
<accession>A0ABD6SKK1</accession>
<dbReference type="EMBL" id="NTYF01000023">
    <property type="protein sequence ID" value="PER55592.1"/>
    <property type="molecule type" value="Genomic_DNA"/>
</dbReference>
<reference evidence="1 2" key="1">
    <citation type="submission" date="2017-09" db="EMBL/GenBank/DDBJ databases">
        <title>Large-scale bioinformatics analysis of Bacillus genomes uncovers conserved roles of natural products in bacterial physiology.</title>
        <authorList>
            <consortium name="Agbiome Team Llc"/>
            <person name="Bleich R.M."/>
            <person name="Kirk G.J."/>
            <person name="Santa Maria K.C."/>
            <person name="Allen S.E."/>
            <person name="Farag S."/>
            <person name="Shank E.A."/>
            <person name="Bowers A."/>
        </authorList>
    </citation>
    <scope>NUCLEOTIDE SEQUENCE [LARGE SCALE GENOMIC DNA]</scope>
    <source>
        <strain evidence="1 2">AFS005140</strain>
    </source>
</reference>
<name>A0ABD6SKK1_BACTU</name>
<dbReference type="AlphaFoldDB" id="A0ABD6SKK1"/>
<evidence type="ECO:0000313" key="2">
    <source>
        <dbReference type="Proteomes" id="UP000219897"/>
    </source>
</evidence>
<dbReference type="RefSeq" id="WP_046940389.1">
    <property type="nucleotide sequence ID" value="NZ_NTYF01000023.1"/>
</dbReference>
<gene>
    <name evidence="1" type="ORF">CN495_07505</name>
</gene>
<comment type="caution">
    <text evidence="1">The sequence shown here is derived from an EMBL/GenBank/DDBJ whole genome shotgun (WGS) entry which is preliminary data.</text>
</comment>